<dbReference type="Gene3D" id="3.90.550.10">
    <property type="entry name" value="Spore Coat Polysaccharide Biosynthesis Protein SpsA, Chain A"/>
    <property type="match status" value="1"/>
</dbReference>
<dbReference type="EMBL" id="JBHLWA010000001">
    <property type="protein sequence ID" value="MFC0321992.1"/>
    <property type="molecule type" value="Genomic_DNA"/>
</dbReference>
<dbReference type="RefSeq" id="WP_382372330.1">
    <property type="nucleotide sequence ID" value="NZ_JBHLWA010000001.1"/>
</dbReference>
<dbReference type="CDD" id="cd00761">
    <property type="entry name" value="Glyco_tranf_GTA_type"/>
    <property type="match status" value="1"/>
</dbReference>
<dbReference type="Proteomes" id="UP001589769">
    <property type="component" value="Unassembled WGS sequence"/>
</dbReference>
<gene>
    <name evidence="2" type="ORF">ACFFHT_00180</name>
</gene>
<comment type="caution">
    <text evidence="2">The sequence shown here is derived from an EMBL/GenBank/DDBJ whole genome shotgun (WGS) entry which is preliminary data.</text>
</comment>
<keyword evidence="3" id="KW-1185">Reference proteome</keyword>
<feature type="domain" description="Glycosyltransferase 2-like" evidence="1">
    <location>
        <begin position="4"/>
        <end position="127"/>
    </location>
</feature>
<dbReference type="PANTHER" id="PTHR22916">
    <property type="entry name" value="GLYCOSYLTRANSFERASE"/>
    <property type="match status" value="1"/>
</dbReference>
<name>A0ABV6HSZ0_9PAST</name>
<evidence type="ECO:0000313" key="2">
    <source>
        <dbReference type="EMBL" id="MFC0321992.1"/>
    </source>
</evidence>
<keyword evidence="2" id="KW-0328">Glycosyltransferase</keyword>
<evidence type="ECO:0000313" key="3">
    <source>
        <dbReference type="Proteomes" id="UP001589769"/>
    </source>
</evidence>
<dbReference type="GO" id="GO:0016757">
    <property type="term" value="F:glycosyltransferase activity"/>
    <property type="evidence" value="ECO:0007669"/>
    <property type="project" value="UniProtKB-KW"/>
</dbReference>
<reference evidence="2 3" key="1">
    <citation type="submission" date="2024-09" db="EMBL/GenBank/DDBJ databases">
        <authorList>
            <person name="Sun Q."/>
            <person name="Mori K."/>
        </authorList>
    </citation>
    <scope>NUCLEOTIDE SEQUENCE [LARGE SCALE GENOMIC DNA]</scope>
    <source>
        <strain evidence="2 3">CCM 7538</strain>
    </source>
</reference>
<organism evidence="2 3">
    <name type="scientific">Gallibacterium melopsittaci</name>
    <dbReference type="NCBI Taxonomy" id="516063"/>
    <lineage>
        <taxon>Bacteria</taxon>
        <taxon>Pseudomonadati</taxon>
        <taxon>Pseudomonadota</taxon>
        <taxon>Gammaproteobacteria</taxon>
        <taxon>Pasteurellales</taxon>
        <taxon>Pasteurellaceae</taxon>
        <taxon>Gallibacterium</taxon>
    </lineage>
</organism>
<dbReference type="InterPro" id="IPR001173">
    <property type="entry name" value="Glyco_trans_2-like"/>
</dbReference>
<proteinExistence type="predicted"/>
<dbReference type="EC" id="2.4.-.-" evidence="2"/>
<keyword evidence="2" id="KW-0808">Transferase</keyword>
<dbReference type="Pfam" id="PF00535">
    <property type="entry name" value="Glycos_transf_2"/>
    <property type="match status" value="1"/>
</dbReference>
<dbReference type="InterPro" id="IPR029044">
    <property type="entry name" value="Nucleotide-diphossugar_trans"/>
</dbReference>
<protein>
    <submittedName>
        <fullName evidence="2">Glycosyltransferase family 2 protein</fullName>
        <ecNumber evidence="2">2.4.-.-</ecNumber>
    </submittedName>
</protein>
<accession>A0ABV6HSZ0</accession>
<evidence type="ECO:0000259" key="1">
    <source>
        <dbReference type="Pfam" id="PF00535"/>
    </source>
</evidence>
<sequence length="270" mass="31596">MKISLIMATLGRTKEIYNLLDSLVSQTYKNFELIVVDQNEHYEVKNIIDKFLNKLDIKYIRSNIKGLSINRNIGLKYCDGDIVAFPDDDCFYSNNVLEEVYKIFMDKDIKLALIEAIDPVTNEIYISFNLNIIRKNIIKYSLSCNIFLKYDRNYLFDEKLGVGTYFSSGEETDYLWQQLSSKDKIIFIKDAYLYHLKGGYNALTFRKAYKYGLGFGAIFKKDIFLRKNYGNIILFLNYLLRSIGGILISRNKKMYIGSFFGRIIGFIKYK</sequence>
<dbReference type="SUPFAM" id="SSF53448">
    <property type="entry name" value="Nucleotide-diphospho-sugar transferases"/>
    <property type="match status" value="1"/>
</dbReference>